<dbReference type="NCBIfam" id="TIGR00670">
    <property type="entry name" value="asp_carb_tr"/>
    <property type="match status" value="1"/>
</dbReference>
<dbReference type="GO" id="GO:0004070">
    <property type="term" value="F:aspartate carbamoyltransferase activity"/>
    <property type="evidence" value="ECO:0007669"/>
    <property type="project" value="UniProtKB-UniRule"/>
</dbReference>
<feature type="binding site" evidence="7">
    <location>
        <position position="185"/>
    </location>
    <ligand>
        <name>L-aspartate</name>
        <dbReference type="ChEBI" id="CHEBI:29991"/>
    </ligand>
</feature>
<dbReference type="InterPro" id="IPR006132">
    <property type="entry name" value="Asp/Orn_carbamoyltranf_P-bd"/>
</dbReference>
<dbReference type="RefSeq" id="WP_004579741.1">
    <property type="nucleotide sequence ID" value="NZ_AP028878.1"/>
</dbReference>
<dbReference type="Proteomes" id="UP000013165">
    <property type="component" value="Unassembled WGS sequence"/>
</dbReference>
<feature type="binding site" evidence="7">
    <location>
        <position position="281"/>
    </location>
    <ligand>
        <name>carbamoyl phosphate</name>
        <dbReference type="ChEBI" id="CHEBI:58228"/>
    </ligand>
</feature>
<feature type="binding site" evidence="7">
    <location>
        <position position="155"/>
    </location>
    <ligand>
        <name>carbamoyl phosphate</name>
        <dbReference type="ChEBI" id="CHEBI:58228"/>
    </ligand>
</feature>
<dbReference type="eggNOG" id="COG0540">
    <property type="taxonomic scope" value="Bacteria"/>
</dbReference>
<proteinExistence type="inferred from homology"/>
<dbReference type="Pfam" id="PF00185">
    <property type="entry name" value="OTCace"/>
    <property type="match status" value="1"/>
</dbReference>
<dbReference type="PRINTS" id="PR00100">
    <property type="entry name" value="AOTCASE"/>
</dbReference>
<feature type="binding site" evidence="7">
    <location>
        <position position="100"/>
    </location>
    <ligand>
        <name>L-aspartate</name>
        <dbReference type="ChEBI" id="CHEBI:29991"/>
    </ligand>
</feature>
<evidence type="ECO:0000256" key="2">
    <source>
        <dbReference type="ARBA" id="ARBA00008896"/>
    </source>
</evidence>
<feature type="binding site" evidence="7">
    <location>
        <position position="73"/>
    </location>
    <ligand>
        <name>carbamoyl phosphate</name>
        <dbReference type="ChEBI" id="CHEBI:58228"/>
    </ligand>
</feature>
<feature type="domain" description="Aspartate/ornithine carbamoyltransferase carbamoyl-P binding" evidence="9">
    <location>
        <begin position="20"/>
        <end position="165"/>
    </location>
</feature>
<dbReference type="PANTHER" id="PTHR45753:SF6">
    <property type="entry name" value="ASPARTATE CARBAMOYLTRANSFERASE"/>
    <property type="match status" value="1"/>
</dbReference>
<gene>
    <name evidence="7" type="primary">pyrB</name>
    <name evidence="10" type="ORF">J057_08841</name>
</gene>
<feature type="binding site" evidence="7">
    <location>
        <position position="72"/>
    </location>
    <ligand>
        <name>carbamoyl phosphate</name>
        <dbReference type="ChEBI" id="CHEBI:58228"/>
    </ligand>
</feature>
<dbReference type="GO" id="GO:0016597">
    <property type="term" value="F:amino acid binding"/>
    <property type="evidence" value="ECO:0007669"/>
    <property type="project" value="InterPro"/>
</dbReference>
<dbReference type="EC" id="2.1.3.2" evidence="7"/>
<dbReference type="AlphaFoldDB" id="N6VYV2"/>
<evidence type="ECO:0000256" key="5">
    <source>
        <dbReference type="ARBA" id="ARBA00043884"/>
    </source>
</evidence>
<feature type="binding site" evidence="7">
    <location>
        <position position="152"/>
    </location>
    <ligand>
        <name>carbamoyl phosphate</name>
        <dbReference type="ChEBI" id="CHEBI:58228"/>
    </ligand>
</feature>
<dbReference type="SUPFAM" id="SSF53671">
    <property type="entry name" value="Aspartate/ornithine carbamoyltransferase"/>
    <property type="match status" value="1"/>
</dbReference>
<dbReference type="GO" id="GO:0005829">
    <property type="term" value="C:cytosol"/>
    <property type="evidence" value="ECO:0007669"/>
    <property type="project" value="TreeGrafter"/>
</dbReference>
<comment type="function">
    <text evidence="5 7">Catalyzes the condensation of carbamoyl phosphate and aspartate to form carbamoyl aspartate and inorganic phosphate, the committed step in the de novo pyrimidine nucleotide biosynthesis pathway.</text>
</comment>
<keyword evidence="4 7" id="KW-0665">Pyrimidine biosynthesis</keyword>
<evidence type="ECO:0000256" key="6">
    <source>
        <dbReference type="ARBA" id="ARBA00048859"/>
    </source>
</evidence>
<dbReference type="STRING" id="626887.J057_08841"/>
<sequence length="335" mass="36676">MTTTDASARALQLNAEGQLRHFLTIDGLDRPLLTQILDTADSFIEVGERRIKKVPLLRGRTVVNLFFESSTRTRSTFELAAKRLSADVLNLDISTSATSKGESLSDTLLNLEAMASDMFVVRHSRSGAPHFIAQSVTPGVAIINAGDGRHAHPTQAMLDMLTIRQKKERFEGLKVAIVGDILHSRVARSQIRALNTLGAEEVRVIGPSTLLPRDVESLGCRVHYDMPSGLKDIDVIIMLRLQRERMEGALLPSEREFYKVYGLNTDKLAYAKPDAIVMHPGPINRGVEIESAVADGPQSVILNQVTNGIAIRMAVMSMAMSGQRAQQGLDAEVRA</sequence>
<dbReference type="Pfam" id="PF02729">
    <property type="entry name" value="OTCace_N"/>
    <property type="match status" value="1"/>
</dbReference>
<accession>N6VYV2</accession>
<dbReference type="HOGENOM" id="CLU_043846_2_0_6"/>
<evidence type="ECO:0000256" key="3">
    <source>
        <dbReference type="ARBA" id="ARBA00022679"/>
    </source>
</evidence>
<evidence type="ECO:0000313" key="11">
    <source>
        <dbReference type="Proteomes" id="UP000013165"/>
    </source>
</evidence>
<dbReference type="FunFam" id="3.40.50.1370:FF:000007">
    <property type="entry name" value="Aspartate carbamoyltransferase"/>
    <property type="match status" value="1"/>
</dbReference>
<feature type="binding site" evidence="7">
    <location>
        <position position="240"/>
    </location>
    <ligand>
        <name>L-aspartate</name>
        <dbReference type="ChEBI" id="CHEBI:29991"/>
    </ligand>
</feature>
<comment type="similarity">
    <text evidence="2 7">Belongs to the aspartate/ornithine carbamoyltransferase superfamily. ATCase family.</text>
</comment>
<dbReference type="OrthoDB" id="9774690at2"/>
<dbReference type="Gene3D" id="3.40.50.1370">
    <property type="entry name" value="Aspartate/ornithine carbamoyltransferase"/>
    <property type="match status" value="2"/>
</dbReference>
<evidence type="ECO:0000256" key="1">
    <source>
        <dbReference type="ARBA" id="ARBA00004852"/>
    </source>
</evidence>
<feature type="binding site" evidence="7">
    <location>
        <position position="282"/>
    </location>
    <ligand>
        <name>carbamoyl phosphate</name>
        <dbReference type="ChEBI" id="CHEBI:58228"/>
    </ligand>
</feature>
<feature type="binding site" evidence="7">
    <location>
        <position position="122"/>
    </location>
    <ligand>
        <name>carbamoyl phosphate</name>
        <dbReference type="ChEBI" id="CHEBI:58228"/>
    </ligand>
</feature>
<dbReference type="PROSITE" id="PS00097">
    <property type="entry name" value="CARBAMOYLTRANSFERASE"/>
    <property type="match status" value="1"/>
</dbReference>
<evidence type="ECO:0000259" key="8">
    <source>
        <dbReference type="Pfam" id="PF00185"/>
    </source>
</evidence>
<dbReference type="InterPro" id="IPR006131">
    <property type="entry name" value="Asp_carbamoyltransf_Asp/Orn-bd"/>
</dbReference>
<dbReference type="PATRIC" id="fig|626887.3.peg.1766"/>
<dbReference type="GO" id="GO:0006207">
    <property type="term" value="P:'de novo' pyrimidine nucleobase biosynthetic process"/>
    <property type="evidence" value="ECO:0007669"/>
    <property type="project" value="InterPro"/>
</dbReference>
<keyword evidence="3 7" id="KW-0808">Transferase</keyword>
<feature type="domain" description="Aspartate/ornithine carbamoyltransferase Asp/Orn-binding" evidence="8">
    <location>
        <begin position="171"/>
        <end position="318"/>
    </location>
</feature>
<dbReference type="GO" id="GO:0006520">
    <property type="term" value="P:amino acid metabolic process"/>
    <property type="evidence" value="ECO:0007669"/>
    <property type="project" value="InterPro"/>
</dbReference>
<dbReference type="InterPro" id="IPR006130">
    <property type="entry name" value="Asp/Orn_carbamoylTrfase"/>
</dbReference>
<evidence type="ECO:0000256" key="7">
    <source>
        <dbReference type="HAMAP-Rule" id="MF_00001"/>
    </source>
</evidence>
<comment type="caution">
    <text evidence="10">The sequence shown here is derived from an EMBL/GenBank/DDBJ whole genome shotgun (WGS) entry which is preliminary data.</text>
</comment>
<protein>
    <recommendedName>
        <fullName evidence="7">Aspartate carbamoyltransferase</fullName>
        <ecNumber evidence="7">2.1.3.2</ecNumber>
    </recommendedName>
    <alternativeName>
        <fullName evidence="7">Aspartate transcarbamylase</fullName>
        <shortName evidence="7">ATCase</shortName>
    </alternativeName>
</protein>
<comment type="subunit">
    <text evidence="7">Heterododecamer (2C3:3R2) of six catalytic PyrB chains organized as two trimers (C3), and six regulatory PyrI chains organized as three dimers (R2).</text>
</comment>
<dbReference type="FunFam" id="3.40.50.1370:FF:000006">
    <property type="entry name" value="Aspartate carbamoyltransferase"/>
    <property type="match status" value="1"/>
</dbReference>
<comment type="catalytic activity">
    <reaction evidence="6 7">
        <text>carbamoyl phosphate + L-aspartate = N-carbamoyl-L-aspartate + phosphate + H(+)</text>
        <dbReference type="Rhea" id="RHEA:20013"/>
        <dbReference type="ChEBI" id="CHEBI:15378"/>
        <dbReference type="ChEBI" id="CHEBI:29991"/>
        <dbReference type="ChEBI" id="CHEBI:32814"/>
        <dbReference type="ChEBI" id="CHEBI:43474"/>
        <dbReference type="ChEBI" id="CHEBI:58228"/>
        <dbReference type="EC" id="2.1.3.2"/>
    </reaction>
</comment>
<comment type="pathway">
    <text evidence="1 7">Pyrimidine metabolism; UMP biosynthesis via de novo pathway; (S)-dihydroorotate from bicarbonate: step 2/3.</text>
</comment>
<dbReference type="HAMAP" id="MF_00001">
    <property type="entry name" value="Asp_carb_tr"/>
    <property type="match status" value="1"/>
</dbReference>
<dbReference type="PRINTS" id="PR00101">
    <property type="entry name" value="ATCASE"/>
</dbReference>
<dbReference type="PANTHER" id="PTHR45753">
    <property type="entry name" value="ORNITHINE CARBAMOYLTRANSFERASE, MITOCHONDRIAL"/>
    <property type="match status" value="1"/>
</dbReference>
<dbReference type="EMBL" id="APLQ01000011">
    <property type="protein sequence ID" value="ENO15445.1"/>
    <property type="molecule type" value="Genomic_DNA"/>
</dbReference>
<dbReference type="NCBIfam" id="NF002032">
    <property type="entry name" value="PRK00856.1"/>
    <property type="match status" value="1"/>
</dbReference>
<dbReference type="InterPro" id="IPR002082">
    <property type="entry name" value="Asp_carbamoyltransf"/>
</dbReference>
<evidence type="ECO:0000256" key="4">
    <source>
        <dbReference type="ARBA" id="ARBA00022975"/>
    </source>
</evidence>
<evidence type="ECO:0000259" key="9">
    <source>
        <dbReference type="Pfam" id="PF02729"/>
    </source>
</evidence>
<name>N6VYV2_9GAMM</name>
<dbReference type="UniPathway" id="UPA00070">
    <property type="reaction ID" value="UER00116"/>
</dbReference>
<dbReference type="InterPro" id="IPR036901">
    <property type="entry name" value="Asp/Orn_carbamoylTrfase_sf"/>
</dbReference>
<dbReference type="GO" id="GO:0044205">
    <property type="term" value="P:'de novo' UMP biosynthetic process"/>
    <property type="evidence" value="ECO:0007669"/>
    <property type="project" value="UniProtKB-UniRule"/>
</dbReference>
<organism evidence="10 11">
    <name type="scientific">Marinobacter nanhaiticus D15-8W</name>
    <dbReference type="NCBI Taxonomy" id="626887"/>
    <lineage>
        <taxon>Bacteria</taxon>
        <taxon>Pseudomonadati</taxon>
        <taxon>Pseudomonadota</taxon>
        <taxon>Gammaproteobacteria</taxon>
        <taxon>Pseudomonadales</taxon>
        <taxon>Marinobacteraceae</taxon>
        <taxon>Marinobacter</taxon>
    </lineage>
</organism>
<reference evidence="10 11" key="1">
    <citation type="journal article" date="2013" name="Genome Announc.">
        <title>Genome Sequence of the Polycyclic Aromatic Hydrocarbon-Degrading Bacterium Strain Marinobacter nanhaiticus D15-8WT.</title>
        <authorList>
            <person name="Cui Z."/>
            <person name="Gao W."/>
            <person name="Li Q."/>
            <person name="Xu G."/>
            <person name="Zheng L."/>
        </authorList>
    </citation>
    <scope>NUCLEOTIDE SEQUENCE [LARGE SCALE GENOMIC DNA]</scope>
    <source>
        <strain evidence="10 11">D15-8W</strain>
    </source>
</reference>
<evidence type="ECO:0000313" key="10">
    <source>
        <dbReference type="EMBL" id="ENO15445.1"/>
    </source>
</evidence>
<keyword evidence="11" id="KW-1185">Reference proteome</keyword>